<reference evidence="2 3" key="1">
    <citation type="submission" date="2018-07" db="EMBL/GenBank/DDBJ databases">
        <title>Thalassococcus profundi sp. nov., a marine bacterium isolated from deep seawater of Okinawa Trough.</title>
        <authorList>
            <person name="Yu M."/>
        </authorList>
    </citation>
    <scope>NUCLEOTIDE SEQUENCE [LARGE SCALE GENOMIC DNA]</scope>
    <source>
        <strain evidence="2 3">WRAS1</strain>
    </source>
</reference>
<dbReference type="AlphaFoldDB" id="A0A369TJ58"/>
<dbReference type="GO" id="GO:0003678">
    <property type="term" value="F:DNA helicase activity"/>
    <property type="evidence" value="ECO:0007669"/>
    <property type="project" value="InterPro"/>
</dbReference>
<dbReference type="InterPro" id="IPR027417">
    <property type="entry name" value="P-loop_NTPase"/>
</dbReference>
<feature type="domain" description="UvrD-like helicase C-terminal" evidence="1">
    <location>
        <begin position="637"/>
        <end position="684"/>
    </location>
</feature>
<dbReference type="GO" id="GO:0005524">
    <property type="term" value="F:ATP binding"/>
    <property type="evidence" value="ECO:0007669"/>
    <property type="project" value="InterPro"/>
</dbReference>
<accession>A0A369TJ58</accession>
<comment type="caution">
    <text evidence="2">The sequence shown here is derived from an EMBL/GenBank/DDBJ whole genome shotgun (WGS) entry which is preliminary data.</text>
</comment>
<sequence>MVRPSRCRDRSEKICASRSSLANKSFIFSFRHADANNGATWFERFTAIFNSYVITLGRVQRGMQNTDADTLEAVAPVQKLAVQLRRDVHDLGAVPASRAIAGLKAAAVADCLSETAAKQQAQAVVSALLACGDVGSGKSYGDKVLVKRRMVSVLYQGDRCILLGGDPSQGEPHGLLRTTDVVPSGVISFLDWVGELSGSDLVVLWQILDTGVWSMDATSSDRVTRVLCLAGVVPDQPILEDSSAWLREYFPLPRTEGKAADPSQMAVIECSARARQIITAGPGSGKTHTATERVIHLVKQGLPPAGIRLITFTRVAAEEVGRRISHALAEHTYAGGVMCGTIDSLAWNLVTTLGDGPRGGRERTIRIARRSITDGEQAMLDQLARTSHLVIDEAQDIVGERRMFCRALIDALPASVGVTILGDDAQAIYGSWAGNNGGGGSLHAELRGKHGWEDRSLTSNHRTKSDSLRQFFSRARTLLEADGDPRSTYLEIREMLEDVATDPSVSLTGQVFPWRDDSLVLFRGRAATEAASVRLTRAARVHRLKLSGQTTVCDPLVGAICAGLAPGAAIRLEHVRRRLADLHPAPFDVNEEDVLSDLQSLGKGPTARPQDIAETIEREPVGHMRDHVGTAGPMLGSIHGAKGREATNVLLMLPPVPSGDDVDWQEEARVLFVGATRASTHLYLGRAQAGMVRPGKNGSRWLRGNSGGLLLSGSEGLRPLAGVVPALSVWEAAFRQPNCSFRRIASGDGSPWHLVTDSGEPLAEAEGQLTDDLDHIESTRGGLASGTLRVVGATTVVDRRSDGKIQAVTLLPVLQGVARGAGHGENDDDQ</sequence>
<dbReference type="InterPro" id="IPR000212">
    <property type="entry name" value="DNA_helicase_UvrD/REP"/>
</dbReference>
<evidence type="ECO:0000259" key="1">
    <source>
        <dbReference type="Pfam" id="PF13538"/>
    </source>
</evidence>
<proteinExistence type="predicted"/>
<dbReference type="Pfam" id="PF13245">
    <property type="entry name" value="AAA_19"/>
    <property type="match status" value="1"/>
</dbReference>
<gene>
    <name evidence="2" type="ORF">DU478_15345</name>
</gene>
<name>A0A369TJ58_9RHOB</name>
<dbReference type="Pfam" id="PF13538">
    <property type="entry name" value="UvrD_C_2"/>
    <property type="match status" value="1"/>
</dbReference>
<dbReference type="GO" id="GO:0003677">
    <property type="term" value="F:DNA binding"/>
    <property type="evidence" value="ECO:0007669"/>
    <property type="project" value="InterPro"/>
</dbReference>
<dbReference type="EMBL" id="QPMK01000013">
    <property type="protein sequence ID" value="RDD65280.1"/>
    <property type="molecule type" value="Genomic_DNA"/>
</dbReference>
<dbReference type="InterPro" id="IPR027785">
    <property type="entry name" value="UvrD-like_helicase_C"/>
</dbReference>
<protein>
    <recommendedName>
        <fullName evidence="1">UvrD-like helicase C-terminal domain-containing protein</fullName>
    </recommendedName>
</protein>
<dbReference type="SUPFAM" id="SSF52540">
    <property type="entry name" value="P-loop containing nucleoside triphosphate hydrolases"/>
    <property type="match status" value="1"/>
</dbReference>
<keyword evidence="3" id="KW-1185">Reference proteome</keyword>
<evidence type="ECO:0000313" key="3">
    <source>
        <dbReference type="Proteomes" id="UP000253977"/>
    </source>
</evidence>
<dbReference type="Proteomes" id="UP000253977">
    <property type="component" value="Unassembled WGS sequence"/>
</dbReference>
<organism evidence="2 3">
    <name type="scientific">Thalassococcus profundi</name>
    <dbReference type="NCBI Taxonomy" id="2282382"/>
    <lineage>
        <taxon>Bacteria</taxon>
        <taxon>Pseudomonadati</taxon>
        <taxon>Pseudomonadota</taxon>
        <taxon>Alphaproteobacteria</taxon>
        <taxon>Rhodobacterales</taxon>
        <taxon>Roseobacteraceae</taxon>
        <taxon>Thalassococcus</taxon>
    </lineage>
</organism>
<dbReference type="Gene3D" id="3.40.50.300">
    <property type="entry name" value="P-loop containing nucleotide triphosphate hydrolases"/>
    <property type="match status" value="2"/>
</dbReference>
<dbReference type="PANTHER" id="PTHR11070">
    <property type="entry name" value="UVRD / RECB / PCRA DNA HELICASE FAMILY MEMBER"/>
    <property type="match status" value="1"/>
</dbReference>
<evidence type="ECO:0000313" key="2">
    <source>
        <dbReference type="EMBL" id="RDD65280.1"/>
    </source>
</evidence>